<dbReference type="Gene3D" id="3.20.20.70">
    <property type="entry name" value="Aldolase class I"/>
    <property type="match status" value="1"/>
</dbReference>
<dbReference type="InterPro" id="IPR045247">
    <property type="entry name" value="Oye-like"/>
</dbReference>
<dbReference type="InterPro" id="IPR013785">
    <property type="entry name" value="Aldolase_TIM"/>
</dbReference>
<sequence length="64" mass="7045">MTIAYKRASHADADLEAQRVDLVAFGRPFISNPDLVSKFESGRDLAAPDASTFYTPGEKGYTDY</sequence>
<evidence type="ECO:0000313" key="3">
    <source>
        <dbReference type="Proteomes" id="UP001246473"/>
    </source>
</evidence>
<feature type="domain" description="NADH:flavin oxidoreductase/NADH oxidase N-terminal" evidence="1">
    <location>
        <begin position="5"/>
        <end position="44"/>
    </location>
</feature>
<protein>
    <recommendedName>
        <fullName evidence="1">NADH:flavin oxidoreductase/NADH oxidase N-terminal domain-containing protein</fullName>
    </recommendedName>
</protein>
<comment type="caution">
    <text evidence="2">The sequence shown here is derived from an EMBL/GenBank/DDBJ whole genome shotgun (WGS) entry which is preliminary data.</text>
</comment>
<proteinExistence type="predicted"/>
<name>A0AAP5Q7L7_9BURK</name>
<dbReference type="PANTHER" id="PTHR22893:SF91">
    <property type="entry name" value="NADPH DEHYDROGENASE 2-RELATED"/>
    <property type="match status" value="1"/>
</dbReference>
<dbReference type="InterPro" id="IPR001155">
    <property type="entry name" value="OxRdtase_FMN_N"/>
</dbReference>
<dbReference type="GO" id="GO:0016491">
    <property type="term" value="F:oxidoreductase activity"/>
    <property type="evidence" value="ECO:0007669"/>
    <property type="project" value="InterPro"/>
</dbReference>
<dbReference type="Pfam" id="PF00724">
    <property type="entry name" value="Oxidored_FMN"/>
    <property type="match status" value="1"/>
</dbReference>
<gene>
    <name evidence="2" type="ORF">ParKJ_13505</name>
</gene>
<evidence type="ECO:0000313" key="2">
    <source>
        <dbReference type="EMBL" id="MDT8838431.1"/>
    </source>
</evidence>
<dbReference type="EMBL" id="JANSLM010000004">
    <property type="protein sequence ID" value="MDT8838431.1"/>
    <property type="molecule type" value="Genomic_DNA"/>
</dbReference>
<dbReference type="RefSeq" id="WP_208647861.1">
    <property type="nucleotide sequence ID" value="NZ_JANSLM010000004.1"/>
</dbReference>
<dbReference type="GO" id="GO:0010181">
    <property type="term" value="F:FMN binding"/>
    <property type="evidence" value="ECO:0007669"/>
    <property type="project" value="InterPro"/>
</dbReference>
<dbReference type="Proteomes" id="UP001246473">
    <property type="component" value="Unassembled WGS sequence"/>
</dbReference>
<dbReference type="SUPFAM" id="SSF51395">
    <property type="entry name" value="FMN-linked oxidoreductases"/>
    <property type="match status" value="1"/>
</dbReference>
<dbReference type="AlphaFoldDB" id="A0AAP5Q7L7"/>
<accession>A0AAP5Q7L7</accession>
<dbReference type="PANTHER" id="PTHR22893">
    <property type="entry name" value="NADH OXIDOREDUCTASE-RELATED"/>
    <property type="match status" value="1"/>
</dbReference>
<evidence type="ECO:0000259" key="1">
    <source>
        <dbReference type="Pfam" id="PF00724"/>
    </source>
</evidence>
<organism evidence="2 3">
    <name type="scientific">Paraburkholderia fungorum</name>
    <dbReference type="NCBI Taxonomy" id="134537"/>
    <lineage>
        <taxon>Bacteria</taxon>
        <taxon>Pseudomonadati</taxon>
        <taxon>Pseudomonadota</taxon>
        <taxon>Betaproteobacteria</taxon>
        <taxon>Burkholderiales</taxon>
        <taxon>Burkholderiaceae</taxon>
        <taxon>Paraburkholderia</taxon>
    </lineage>
</organism>
<reference evidence="2" key="1">
    <citation type="submission" date="2022-08" db="EMBL/GenBank/DDBJ databases">
        <authorList>
            <person name="Kim S.-J."/>
        </authorList>
    </citation>
    <scope>NUCLEOTIDE SEQUENCE</scope>
    <source>
        <strain evidence="2">KJ</strain>
    </source>
</reference>